<sequence length="137" mass="14130">MSSNTKPIGVAYEDQNIVGSDQIYSGGELGYTQEAQGTVTQQTSKSTGVTLNRSAGQITMNNATLNAATNVTFTLTNSTLSARDVLLVNVASGATSGAYNCWVSSQGSGSCTITVRNISGGNLSEAVVLNFAIIHCL</sequence>
<reference evidence="2" key="1">
    <citation type="submission" date="2020-05" db="EMBL/GenBank/DDBJ databases">
        <authorList>
            <person name="Chiriac C."/>
            <person name="Salcher M."/>
            <person name="Ghai R."/>
            <person name="Kavagutti S V."/>
        </authorList>
    </citation>
    <scope>NUCLEOTIDE SEQUENCE</scope>
</reference>
<organism evidence="2">
    <name type="scientific">uncultured Caudovirales phage</name>
    <dbReference type="NCBI Taxonomy" id="2100421"/>
    <lineage>
        <taxon>Viruses</taxon>
        <taxon>Duplodnaviria</taxon>
        <taxon>Heunggongvirae</taxon>
        <taxon>Uroviricota</taxon>
        <taxon>Caudoviricetes</taxon>
        <taxon>Peduoviridae</taxon>
        <taxon>Maltschvirus</taxon>
        <taxon>Maltschvirus maltsch</taxon>
    </lineage>
</organism>
<dbReference type="EMBL" id="LR798347">
    <property type="protein sequence ID" value="CAB5225557.1"/>
    <property type="molecule type" value="Genomic_DNA"/>
</dbReference>
<accession>A0A6J7X4J6</accession>
<proteinExistence type="predicted"/>
<name>A0A6J7X4J6_9CAUD</name>
<evidence type="ECO:0000313" key="1">
    <source>
        <dbReference type="EMBL" id="CAB4157066.1"/>
    </source>
</evidence>
<gene>
    <name evidence="1" type="ORF">UFOVP680_25</name>
    <name evidence="2" type="ORF">UFOVP748_36</name>
</gene>
<dbReference type="EMBL" id="LR796649">
    <property type="protein sequence ID" value="CAB4157066.1"/>
    <property type="molecule type" value="Genomic_DNA"/>
</dbReference>
<evidence type="ECO:0000313" key="2">
    <source>
        <dbReference type="EMBL" id="CAB5225557.1"/>
    </source>
</evidence>
<protein>
    <submittedName>
        <fullName evidence="2">Uncharacterized protein</fullName>
    </submittedName>
</protein>